<keyword evidence="10" id="KW-1185">Reference proteome</keyword>
<accession>A0A853JFJ2</accession>
<dbReference type="SFLD" id="SFLDF00010">
    <property type="entry name" value="dipeptide_epimerase"/>
    <property type="match status" value="1"/>
</dbReference>
<dbReference type="InterPro" id="IPR034593">
    <property type="entry name" value="DgoD-like"/>
</dbReference>
<dbReference type="InterPro" id="IPR036849">
    <property type="entry name" value="Enolase-like_C_sf"/>
</dbReference>
<dbReference type="RefSeq" id="WP_180679024.1">
    <property type="nucleotide sequence ID" value="NZ_JACCKA010000073.1"/>
</dbReference>
<dbReference type="GO" id="GO:0009063">
    <property type="term" value="P:amino acid catabolic process"/>
    <property type="evidence" value="ECO:0007669"/>
    <property type="project" value="InterPro"/>
</dbReference>
<evidence type="ECO:0000256" key="1">
    <source>
        <dbReference type="ARBA" id="ARBA00008031"/>
    </source>
</evidence>
<keyword evidence="3 6" id="KW-0460">Magnesium</keyword>
<evidence type="ECO:0000256" key="5">
    <source>
        <dbReference type="PIRSR" id="PIRSR634603-1"/>
    </source>
</evidence>
<dbReference type="EC" id="5.1.1.-" evidence="7"/>
<dbReference type="InterPro" id="IPR013341">
    <property type="entry name" value="Mandelate_racemase_N_dom"/>
</dbReference>
<dbReference type="PANTHER" id="PTHR48080">
    <property type="entry name" value="D-GALACTONATE DEHYDRATASE-RELATED"/>
    <property type="match status" value="1"/>
</dbReference>
<evidence type="ECO:0000256" key="3">
    <source>
        <dbReference type="ARBA" id="ARBA00022842"/>
    </source>
</evidence>
<dbReference type="Gene3D" id="3.20.20.120">
    <property type="entry name" value="Enolase-like C-terminal domain"/>
    <property type="match status" value="1"/>
</dbReference>
<gene>
    <name evidence="9" type="ORF">H0E84_12730</name>
</gene>
<feature type="binding site" evidence="6">
    <location>
        <position position="224"/>
    </location>
    <ligand>
        <name>Mg(2+)</name>
        <dbReference type="ChEBI" id="CHEBI:18420"/>
    </ligand>
</feature>
<evidence type="ECO:0000256" key="7">
    <source>
        <dbReference type="RuleBase" id="RU366006"/>
    </source>
</evidence>
<dbReference type="SFLD" id="SFLDS00001">
    <property type="entry name" value="Enolase"/>
    <property type="match status" value="1"/>
</dbReference>
<dbReference type="SUPFAM" id="SSF51604">
    <property type="entry name" value="Enolase C-terminal domain-like"/>
    <property type="match status" value="1"/>
</dbReference>
<name>A0A853JFJ2_9GAMM</name>
<dbReference type="EMBL" id="JACCKA010000073">
    <property type="protein sequence ID" value="NZA27248.1"/>
    <property type="molecule type" value="Genomic_DNA"/>
</dbReference>
<dbReference type="NCBIfam" id="NF042940">
    <property type="entry name" value="racemase_DgcA"/>
    <property type="match status" value="1"/>
</dbReference>
<dbReference type="SUPFAM" id="SSF54826">
    <property type="entry name" value="Enolase N-terminal domain-like"/>
    <property type="match status" value="1"/>
</dbReference>
<keyword evidence="4 7" id="KW-0413">Isomerase</keyword>
<feature type="active site" description="Proton acceptor; specific for (S)-substrate epimerization" evidence="5">
    <location>
        <position position="246"/>
    </location>
</feature>
<evidence type="ECO:0000256" key="2">
    <source>
        <dbReference type="ARBA" id="ARBA00022723"/>
    </source>
</evidence>
<dbReference type="Pfam" id="PF02746">
    <property type="entry name" value="MR_MLE_N"/>
    <property type="match status" value="1"/>
</dbReference>
<feature type="active site" description="Proton acceptor; specific for (R)-substrate epimerization" evidence="5">
    <location>
        <position position="150"/>
    </location>
</feature>
<keyword evidence="2 6" id="KW-0479">Metal-binding</keyword>
<dbReference type="GO" id="GO:0046872">
    <property type="term" value="F:metal ion binding"/>
    <property type="evidence" value="ECO:0007669"/>
    <property type="project" value="UniProtKB-KW"/>
</dbReference>
<dbReference type="Proteomes" id="UP000578091">
    <property type="component" value="Unassembled WGS sequence"/>
</dbReference>
<dbReference type="InterPro" id="IPR013342">
    <property type="entry name" value="Mandelate_racemase_C"/>
</dbReference>
<proteinExistence type="inferred from homology"/>
<evidence type="ECO:0000256" key="6">
    <source>
        <dbReference type="PIRSR" id="PIRSR634603-3"/>
    </source>
</evidence>
<evidence type="ECO:0000313" key="9">
    <source>
        <dbReference type="EMBL" id="NZA27248.1"/>
    </source>
</evidence>
<comment type="caution">
    <text evidence="9">The sequence shown here is derived from an EMBL/GenBank/DDBJ whole genome shotgun (WGS) entry which is preliminary data.</text>
</comment>
<dbReference type="SFLD" id="SFLDG00180">
    <property type="entry name" value="muconate_cycloisomerase"/>
    <property type="match status" value="1"/>
</dbReference>
<dbReference type="InterPro" id="IPR034603">
    <property type="entry name" value="Dipeptide_epimerase"/>
</dbReference>
<dbReference type="Gene3D" id="3.30.390.10">
    <property type="entry name" value="Enolase-like, N-terminal domain"/>
    <property type="match status" value="1"/>
</dbReference>
<protein>
    <recommendedName>
        <fullName evidence="7">Dipeptide epimerase</fullName>
        <ecNumber evidence="7">5.1.1.-</ecNumber>
    </recommendedName>
</protein>
<dbReference type="AlphaFoldDB" id="A0A853JFJ2"/>
<feature type="domain" description="Mandelate racemase/muconate lactonizing enzyme C-terminal" evidence="8">
    <location>
        <begin position="131"/>
        <end position="222"/>
    </location>
</feature>
<organism evidence="9 10">
    <name type="scientific">Luteimonas salinisoli</name>
    <dbReference type="NCBI Taxonomy" id="2752307"/>
    <lineage>
        <taxon>Bacteria</taxon>
        <taxon>Pseudomonadati</taxon>
        <taxon>Pseudomonadota</taxon>
        <taxon>Gammaproteobacteria</taxon>
        <taxon>Lysobacterales</taxon>
        <taxon>Lysobacteraceae</taxon>
        <taxon>Luteimonas</taxon>
    </lineage>
</organism>
<comment type="cofactor">
    <cofactor evidence="6 7">
        <name>Mg(2+)</name>
        <dbReference type="ChEBI" id="CHEBI:18420"/>
    </cofactor>
    <text evidence="6 7">Binds 1 Mg(2+) ion per subunit.</text>
</comment>
<feature type="binding site" evidence="6">
    <location>
        <position position="175"/>
    </location>
    <ligand>
        <name>Mg(2+)</name>
        <dbReference type="ChEBI" id="CHEBI:18420"/>
    </ligand>
</feature>
<sequence>MLRRLSVRHQSWPLAAPFRISRGVKHSAEVVAVDIRQGAAIGRGEGVPYARYGESTDSVLMQVRAVAGLVEAGATRENLERSLPPGAARSAIDAALWDLEAAATGQTVSATLGHCPPRPLITALTVGLDTPERMAEAARSLAGAALVKVKVDADRPETQIRAVRRHCPDARLIVDPNESWNIGLLRALQPVLVEARVDLVEQPLPAADDAALEGLGPAVPMCADESCHVSADLPRLRGLYQAVNIKLDKTGGLTEALRLLAAARADGFRIMVGCMICSSLGIAPALQVAREAEFVDLDGPLWLERDHAGGARARAGVLSPPDPGFWGEPRPRMAWGAG</sequence>
<reference evidence="9 10" key="1">
    <citation type="submission" date="2020-07" db="EMBL/GenBank/DDBJ databases">
        <title>Luteimonas sp. SJ-92.</title>
        <authorList>
            <person name="Huang X.-X."/>
            <person name="Xu L."/>
            <person name="Sun J.-Q."/>
        </authorList>
    </citation>
    <scope>NUCLEOTIDE SEQUENCE [LARGE SCALE GENOMIC DNA]</scope>
    <source>
        <strain evidence="9 10">SJ-92</strain>
    </source>
</reference>
<dbReference type="PROSITE" id="PS00909">
    <property type="entry name" value="MR_MLE_2"/>
    <property type="match status" value="1"/>
</dbReference>
<dbReference type="PANTHER" id="PTHR48080:SF3">
    <property type="entry name" value="ENOLASE SUPERFAMILY MEMBER DDB_G0284701"/>
    <property type="match status" value="1"/>
</dbReference>
<dbReference type="SMART" id="SM00922">
    <property type="entry name" value="MR_MLE"/>
    <property type="match status" value="1"/>
</dbReference>
<dbReference type="Pfam" id="PF13378">
    <property type="entry name" value="MR_MLE_C"/>
    <property type="match status" value="1"/>
</dbReference>
<evidence type="ECO:0000313" key="10">
    <source>
        <dbReference type="Proteomes" id="UP000578091"/>
    </source>
</evidence>
<evidence type="ECO:0000256" key="4">
    <source>
        <dbReference type="ARBA" id="ARBA00023235"/>
    </source>
</evidence>
<feature type="binding site" evidence="6">
    <location>
        <position position="201"/>
    </location>
    <ligand>
        <name>Mg(2+)</name>
        <dbReference type="ChEBI" id="CHEBI:18420"/>
    </ligand>
</feature>
<evidence type="ECO:0000259" key="8">
    <source>
        <dbReference type="SMART" id="SM00922"/>
    </source>
</evidence>
<dbReference type="CDD" id="cd03319">
    <property type="entry name" value="L-Ala-DL-Glu_epimerase"/>
    <property type="match status" value="1"/>
</dbReference>
<dbReference type="InterPro" id="IPR018110">
    <property type="entry name" value="Mandel_Rmase/mucon_lact_enz_CS"/>
</dbReference>
<dbReference type="InterPro" id="IPR029065">
    <property type="entry name" value="Enolase_C-like"/>
</dbReference>
<dbReference type="GO" id="GO:0016855">
    <property type="term" value="F:racemase and epimerase activity, acting on amino acids and derivatives"/>
    <property type="evidence" value="ECO:0007669"/>
    <property type="project" value="UniProtKB-UniRule"/>
</dbReference>
<dbReference type="InterPro" id="IPR029017">
    <property type="entry name" value="Enolase-like_N"/>
</dbReference>
<comment type="similarity">
    <text evidence="1 7">Belongs to the mandelate racemase/muconate lactonizing enzyme family.</text>
</comment>